<organism evidence="11">
    <name type="scientific">Eiseniibacteriota bacterium</name>
    <dbReference type="NCBI Taxonomy" id="2212470"/>
    <lineage>
        <taxon>Bacteria</taxon>
        <taxon>Candidatus Eiseniibacteriota</taxon>
    </lineage>
</organism>
<keyword evidence="2" id="KW-0813">Transport</keyword>
<dbReference type="Gene3D" id="1.20.1560.10">
    <property type="entry name" value="ABC transporter type 1, transmembrane domain"/>
    <property type="match status" value="1"/>
</dbReference>
<dbReference type="GO" id="GO:0005886">
    <property type="term" value="C:plasma membrane"/>
    <property type="evidence" value="ECO:0007669"/>
    <property type="project" value="UniProtKB-SubCell"/>
</dbReference>
<feature type="transmembrane region" description="Helical" evidence="8">
    <location>
        <begin position="204"/>
        <end position="222"/>
    </location>
</feature>
<accession>A0A832MMG1</accession>
<feature type="domain" description="ABC transporter" evidence="9">
    <location>
        <begin position="382"/>
        <end position="616"/>
    </location>
</feature>
<keyword evidence="4" id="KW-0547">Nucleotide-binding</keyword>
<dbReference type="EMBL" id="DSQF01000012">
    <property type="protein sequence ID" value="HGZ42878.1"/>
    <property type="molecule type" value="Genomic_DNA"/>
</dbReference>
<feature type="transmembrane region" description="Helical" evidence="8">
    <location>
        <begin position="291"/>
        <end position="308"/>
    </location>
</feature>
<evidence type="ECO:0000256" key="2">
    <source>
        <dbReference type="ARBA" id="ARBA00022448"/>
    </source>
</evidence>
<dbReference type="FunFam" id="3.40.50.300:FF:000287">
    <property type="entry name" value="Multidrug ABC transporter ATP-binding protein"/>
    <property type="match status" value="1"/>
</dbReference>
<reference evidence="11" key="1">
    <citation type="journal article" date="2020" name="mSystems">
        <title>Genome- and Community-Level Interaction Insights into Carbon Utilization and Element Cycling Functions of Hydrothermarchaeota in Hydrothermal Sediment.</title>
        <authorList>
            <person name="Zhou Z."/>
            <person name="Liu Y."/>
            <person name="Xu W."/>
            <person name="Pan J."/>
            <person name="Luo Z.H."/>
            <person name="Li M."/>
        </authorList>
    </citation>
    <scope>NUCLEOTIDE SEQUENCE [LARGE SCALE GENOMIC DNA]</scope>
    <source>
        <strain evidence="11">SpSt-381</strain>
    </source>
</reference>
<evidence type="ECO:0000256" key="4">
    <source>
        <dbReference type="ARBA" id="ARBA00022741"/>
    </source>
</evidence>
<dbReference type="InterPro" id="IPR003439">
    <property type="entry name" value="ABC_transporter-like_ATP-bd"/>
</dbReference>
<dbReference type="InterPro" id="IPR036640">
    <property type="entry name" value="ABC1_TM_sf"/>
</dbReference>
<evidence type="ECO:0000259" key="9">
    <source>
        <dbReference type="PROSITE" id="PS50893"/>
    </source>
</evidence>
<comment type="subcellular location">
    <subcellularLocation>
        <location evidence="1">Cell membrane</location>
        <topology evidence="1">Multi-pass membrane protein</topology>
    </subcellularLocation>
</comment>
<dbReference type="GO" id="GO:0034040">
    <property type="term" value="F:ATPase-coupled lipid transmembrane transporter activity"/>
    <property type="evidence" value="ECO:0007669"/>
    <property type="project" value="TreeGrafter"/>
</dbReference>
<dbReference type="GO" id="GO:0140359">
    <property type="term" value="F:ABC-type transporter activity"/>
    <property type="evidence" value="ECO:0007669"/>
    <property type="project" value="InterPro"/>
</dbReference>
<dbReference type="SUPFAM" id="SSF90123">
    <property type="entry name" value="ABC transporter transmembrane region"/>
    <property type="match status" value="1"/>
</dbReference>
<keyword evidence="3 8" id="KW-0812">Transmembrane</keyword>
<dbReference type="PANTHER" id="PTHR24221">
    <property type="entry name" value="ATP-BINDING CASSETTE SUB-FAMILY B"/>
    <property type="match status" value="1"/>
</dbReference>
<keyword evidence="7 8" id="KW-0472">Membrane</keyword>
<evidence type="ECO:0000256" key="3">
    <source>
        <dbReference type="ARBA" id="ARBA00022692"/>
    </source>
</evidence>
<evidence type="ECO:0000256" key="6">
    <source>
        <dbReference type="ARBA" id="ARBA00022989"/>
    </source>
</evidence>
<dbReference type="PROSITE" id="PS00211">
    <property type="entry name" value="ABC_TRANSPORTER_1"/>
    <property type="match status" value="1"/>
</dbReference>
<evidence type="ECO:0000256" key="5">
    <source>
        <dbReference type="ARBA" id="ARBA00022840"/>
    </source>
</evidence>
<keyword evidence="6 8" id="KW-1133">Transmembrane helix</keyword>
<dbReference type="AlphaFoldDB" id="A0A832MMG1"/>
<dbReference type="Pfam" id="PF00664">
    <property type="entry name" value="ABC_membrane"/>
    <property type="match status" value="1"/>
</dbReference>
<evidence type="ECO:0000256" key="8">
    <source>
        <dbReference type="SAM" id="Phobius"/>
    </source>
</evidence>
<evidence type="ECO:0000313" key="11">
    <source>
        <dbReference type="EMBL" id="HGZ42878.1"/>
    </source>
</evidence>
<dbReference type="SMART" id="SM00382">
    <property type="entry name" value="AAA"/>
    <property type="match status" value="1"/>
</dbReference>
<keyword evidence="5 11" id="KW-0067">ATP-binding</keyword>
<feature type="domain" description="ABC transmembrane type-1" evidence="10">
    <location>
        <begin position="19"/>
        <end position="348"/>
    </location>
</feature>
<dbReference type="GO" id="GO:0005524">
    <property type="term" value="F:ATP binding"/>
    <property type="evidence" value="ECO:0007669"/>
    <property type="project" value="UniProtKB-KW"/>
</dbReference>
<dbReference type="Pfam" id="PF00005">
    <property type="entry name" value="ABC_tran"/>
    <property type="match status" value="1"/>
</dbReference>
<dbReference type="SUPFAM" id="SSF52540">
    <property type="entry name" value="P-loop containing nucleoside triphosphate hydrolases"/>
    <property type="match status" value="1"/>
</dbReference>
<name>A0A832MMG1_UNCEI</name>
<dbReference type="Gene3D" id="3.40.50.300">
    <property type="entry name" value="P-loop containing nucleotide triphosphate hydrolases"/>
    <property type="match status" value="1"/>
</dbReference>
<dbReference type="InterPro" id="IPR003593">
    <property type="entry name" value="AAA+_ATPase"/>
</dbReference>
<evidence type="ECO:0000256" key="7">
    <source>
        <dbReference type="ARBA" id="ARBA00023136"/>
    </source>
</evidence>
<gene>
    <name evidence="11" type="ORF">ENR23_05520</name>
</gene>
<comment type="caution">
    <text evidence="11">The sequence shown here is derived from an EMBL/GenBank/DDBJ whole genome shotgun (WGS) entry which is preliminary data.</text>
</comment>
<dbReference type="PROSITE" id="PS50929">
    <property type="entry name" value="ABC_TM1F"/>
    <property type="match status" value="1"/>
</dbReference>
<dbReference type="CDD" id="cd18552">
    <property type="entry name" value="ABC_6TM_MsbA_like"/>
    <property type="match status" value="1"/>
</dbReference>
<proteinExistence type="predicted"/>
<dbReference type="GO" id="GO:0016887">
    <property type="term" value="F:ATP hydrolysis activity"/>
    <property type="evidence" value="ECO:0007669"/>
    <property type="project" value="InterPro"/>
</dbReference>
<sequence length="620" mass="67646">MRHYLRLLGYLRPYRLRLAAALACMVVYAAMSAVSLGLVAPFMRVLFERAAPPAAGEVTGAVPAPAAALPEAHAERLIGWPAPLRAWAERTLLDARPIVALERLCVFILVVLLIKNVADYLQAFLMVSVEQAAIRDLRGALYAHLQTLSLDFFHGRKTGALVSRVTNDVEYLRASLAAGISNLVKDGLTLIGCLTWVFVASWKLALLSLVVLPPVALALVAIGRKMRKRSDRAQERMADLTGLLQETIAGARVVQAFGMERFEEGRFRDANQRFFEAFVHLRRVSAAARPVSEYAIVLVAVAMLWFGGREIFESRTLAPQQFILFVTALLSTMGPVKSLSEVNANVQQGVSAAARIFELLDTRPRVADRPGARPLPPFQRAIRYENVCFAYPGGPPVLHGVTFEVRRGEVVALVGASGAGKSTTMDLLARFYDPTAGRVTVDGTDVRDATVASLRGQLGLVTQETILFHDTVRANIAYGLASGDPAAVRAAAEAAHAHAFIERLPHGYDTIIGERGVKLSGGERQRIAIARALLKNPPILLLDEATSSLDTESERLVQAALERLMRDRTVLVIAHRLSTVQHADRIVVLDRGRVVALGTHAELLAQDGVYRRLHDLQFVA</sequence>
<dbReference type="InterPro" id="IPR039421">
    <property type="entry name" value="Type_1_exporter"/>
</dbReference>
<protein>
    <submittedName>
        <fullName evidence="11">ABC transporter ATP-binding protein</fullName>
    </submittedName>
</protein>
<dbReference type="InterPro" id="IPR027417">
    <property type="entry name" value="P-loop_NTPase"/>
</dbReference>
<dbReference type="PANTHER" id="PTHR24221:SF654">
    <property type="entry name" value="ATP-BINDING CASSETTE SUB-FAMILY B MEMBER 6"/>
    <property type="match status" value="1"/>
</dbReference>
<dbReference type="InterPro" id="IPR011527">
    <property type="entry name" value="ABC1_TM_dom"/>
</dbReference>
<dbReference type="InterPro" id="IPR017871">
    <property type="entry name" value="ABC_transporter-like_CS"/>
</dbReference>
<feature type="transmembrane region" description="Helical" evidence="8">
    <location>
        <begin position="20"/>
        <end position="40"/>
    </location>
</feature>
<evidence type="ECO:0000259" key="10">
    <source>
        <dbReference type="PROSITE" id="PS50929"/>
    </source>
</evidence>
<dbReference type="PROSITE" id="PS50893">
    <property type="entry name" value="ABC_TRANSPORTER_2"/>
    <property type="match status" value="1"/>
</dbReference>
<evidence type="ECO:0000256" key="1">
    <source>
        <dbReference type="ARBA" id="ARBA00004651"/>
    </source>
</evidence>